<dbReference type="EMBL" id="LABZ01000044">
    <property type="protein sequence ID" value="KMO43585.1"/>
    <property type="molecule type" value="Genomic_DNA"/>
</dbReference>
<gene>
    <name evidence="5" type="ORF">VQ03_07830</name>
</gene>
<accession>A0A0J6T865</accession>
<evidence type="ECO:0000313" key="5">
    <source>
        <dbReference type="EMBL" id="KMO43585.1"/>
    </source>
</evidence>
<proteinExistence type="inferred from homology"/>
<dbReference type="Pfam" id="PF01370">
    <property type="entry name" value="Epimerase"/>
    <property type="match status" value="1"/>
</dbReference>
<dbReference type="AlphaFoldDB" id="A0A0J6T865"/>
<evidence type="ECO:0000256" key="2">
    <source>
        <dbReference type="ARBA" id="ARBA00007637"/>
    </source>
</evidence>
<name>A0A0J6T865_9HYPH</name>
<reference evidence="5 6" key="1">
    <citation type="submission" date="2015-03" db="EMBL/GenBank/DDBJ databases">
        <title>Genome sequencing of Methylobacterium tarhaniae DSM 25844.</title>
        <authorList>
            <person name="Chaudhry V."/>
            <person name="Patil P.B."/>
        </authorList>
    </citation>
    <scope>NUCLEOTIDE SEQUENCE [LARGE SCALE GENOMIC DNA]</scope>
    <source>
        <strain evidence="5 6">DSM 25844</strain>
    </source>
</reference>
<dbReference type="PATRIC" id="fig|1187852.3.peg.5101"/>
<evidence type="ECO:0000259" key="4">
    <source>
        <dbReference type="Pfam" id="PF01370"/>
    </source>
</evidence>
<keyword evidence="6" id="KW-1185">Reference proteome</keyword>
<evidence type="ECO:0000256" key="1">
    <source>
        <dbReference type="ARBA" id="ARBA00005125"/>
    </source>
</evidence>
<evidence type="ECO:0000256" key="3">
    <source>
        <dbReference type="SAM" id="MobiDB-lite"/>
    </source>
</evidence>
<dbReference type="Gene3D" id="3.40.50.720">
    <property type="entry name" value="NAD(P)-binding Rossmann-like Domain"/>
    <property type="match status" value="1"/>
</dbReference>
<dbReference type="OrthoDB" id="7305551at2"/>
<dbReference type="Gene3D" id="3.90.25.10">
    <property type="entry name" value="UDP-galactose 4-epimerase, domain 1"/>
    <property type="match status" value="1"/>
</dbReference>
<sequence length="320" mass="33517">MAGSLISGAGGFVGRALAHHLRASGEQVETVGLRTDAEGARETAVPPVERWRRALASARPDTVYHLAGAMQGDEAHLLSINLGLTEALFEALRLTDLRPTLIIAGSAAEYGAAALDGIPVREDAACSPYAAYGRSKLAQTQAALTFGDETSSRVLVARIFNPIGAGMPPHLALADFAAQIALMPPEGGELLTGNVDVRRDFMRVDDVAVALGSLARHADAAGLCNVCTGVPTRLGDLLQEMIAASGKAVAVSADPARYRPHEPRIIVGDTTRLRAWTDEPMRGGLREAAVQVLSRAQPGRGADAPVAGRTVQADLQENRA</sequence>
<comment type="similarity">
    <text evidence="2">Belongs to the NAD(P)-dependent epimerase/dehydratase family.</text>
</comment>
<comment type="pathway">
    <text evidence="1">Bacterial outer membrane biogenesis; LPS O-antigen biosynthesis.</text>
</comment>
<feature type="region of interest" description="Disordered" evidence="3">
    <location>
        <begin position="296"/>
        <end position="320"/>
    </location>
</feature>
<protein>
    <recommendedName>
        <fullName evidence="4">NAD-dependent epimerase/dehydratase domain-containing protein</fullName>
    </recommendedName>
</protein>
<dbReference type="RefSeq" id="WP_048450309.1">
    <property type="nucleotide sequence ID" value="NZ_JBNNPJ010000078.1"/>
</dbReference>
<dbReference type="SUPFAM" id="SSF51735">
    <property type="entry name" value="NAD(P)-binding Rossmann-fold domains"/>
    <property type="match status" value="1"/>
</dbReference>
<dbReference type="InterPro" id="IPR001509">
    <property type="entry name" value="Epimerase_deHydtase"/>
</dbReference>
<dbReference type="Proteomes" id="UP000036449">
    <property type="component" value="Unassembled WGS sequence"/>
</dbReference>
<evidence type="ECO:0000313" key="6">
    <source>
        <dbReference type="Proteomes" id="UP000036449"/>
    </source>
</evidence>
<feature type="domain" description="NAD-dependent epimerase/dehydratase" evidence="4">
    <location>
        <begin position="5"/>
        <end position="220"/>
    </location>
</feature>
<dbReference type="PANTHER" id="PTHR43000">
    <property type="entry name" value="DTDP-D-GLUCOSE 4,6-DEHYDRATASE-RELATED"/>
    <property type="match status" value="1"/>
</dbReference>
<dbReference type="InterPro" id="IPR036291">
    <property type="entry name" value="NAD(P)-bd_dom_sf"/>
</dbReference>
<organism evidence="5 6">
    <name type="scientific">Methylobacterium tarhaniae</name>
    <dbReference type="NCBI Taxonomy" id="1187852"/>
    <lineage>
        <taxon>Bacteria</taxon>
        <taxon>Pseudomonadati</taxon>
        <taxon>Pseudomonadota</taxon>
        <taxon>Alphaproteobacteria</taxon>
        <taxon>Hyphomicrobiales</taxon>
        <taxon>Methylobacteriaceae</taxon>
        <taxon>Methylobacterium</taxon>
    </lineage>
</organism>
<comment type="caution">
    <text evidence="5">The sequence shown here is derived from an EMBL/GenBank/DDBJ whole genome shotgun (WGS) entry which is preliminary data.</text>
</comment>